<evidence type="ECO:0000313" key="13">
    <source>
        <dbReference type="Proteomes" id="UP000183385"/>
    </source>
</evidence>
<comment type="cofactor">
    <cofactor evidence="2">
        <name>[4Fe-4S] cluster</name>
        <dbReference type="ChEBI" id="CHEBI:49883"/>
    </cofactor>
</comment>
<dbReference type="Pfam" id="PF07992">
    <property type="entry name" value="Pyr_redox_2"/>
    <property type="match status" value="1"/>
</dbReference>
<evidence type="ECO:0000256" key="9">
    <source>
        <dbReference type="ARBA" id="ARBA00023014"/>
    </source>
</evidence>
<dbReference type="RefSeq" id="WP_074985862.1">
    <property type="nucleotide sequence ID" value="NZ_FOLS01000047.1"/>
</dbReference>
<gene>
    <name evidence="12" type="ORF">SAMN05216577_14729</name>
</gene>
<protein>
    <submittedName>
        <fullName evidence="12">2,4-dienoyl-CoA reductase</fullName>
    </submittedName>
</protein>
<dbReference type="EMBL" id="FOLS01000047">
    <property type="protein sequence ID" value="SFD92967.1"/>
    <property type="molecule type" value="Genomic_DNA"/>
</dbReference>
<keyword evidence="4" id="KW-0285">Flavoprotein</keyword>
<dbReference type="Gene3D" id="3.20.20.70">
    <property type="entry name" value="Aldolase class I"/>
    <property type="match status" value="1"/>
</dbReference>
<dbReference type="InterPro" id="IPR001155">
    <property type="entry name" value="OxRdtase_FMN_N"/>
</dbReference>
<evidence type="ECO:0000313" key="12">
    <source>
        <dbReference type="EMBL" id="SFD92967.1"/>
    </source>
</evidence>
<keyword evidence="9" id="KW-0411">Iron-sulfur</keyword>
<sequence>MTSKYRLALSPLQVGPVTLPNRLVRTAHATLFSRGQVNDDHIHYHLERARGGIGLTILEGVSVHRSSTFSLGLEDDAGIAPLSRLVEAIRPTGMKLFQQLWHGGNVEPAPNGGPPWSVTALPGRYSRMPPVAMSPRQIAELVHAYAAAAVRLAKAGIDGAEVLAGNGYLISQFLSPSLNTRGDAYGGSFENRLRFLEELLGEVRAQVPASFALGVRMGASSDPAILSAQDVNAAILRLQAKGLIDFVNISQGDYYFHVERYAAMDQPAGYQLPAMREVGKDVSVPRIVVGRFGTLDDVEQTLRAGDAEMVNLVRATIADPHLVRKEVEGRSLEVRPCIACNQGCIGGLFSGRMSCTANPTVGHEGRLGEHLIVRSGQPRKVVVVGGGPAGMEAARVSALAGHEVTLVEASSDLGGQINLAKHLPKNHGIGDLTNWLEREVFRLGVQVKLSTYVDAAEVLAMQPDVVILATGSMSAAADAFVQTAAPQLQLDIEPGARVVSSEDLVLGAAGELGGSAVVVDDIGHYEAIGCCEMLLERGLDVTYVTRHASFAPEIDKTGRTQAALRRFYALGNFRLLTSSVVVAIQRDAVQVRPIDGFRPESVKADTTVVVAYREALRELWDELVDAGPQLYVVGDALSPRDLVCAMREGHFAARSIDEPRIESLWNNM</sequence>
<dbReference type="GO" id="GO:0046872">
    <property type="term" value="F:metal ion binding"/>
    <property type="evidence" value="ECO:0007669"/>
    <property type="project" value="UniProtKB-KW"/>
</dbReference>
<dbReference type="GO" id="GO:0051536">
    <property type="term" value="F:iron-sulfur cluster binding"/>
    <property type="evidence" value="ECO:0007669"/>
    <property type="project" value="UniProtKB-KW"/>
</dbReference>
<evidence type="ECO:0000256" key="1">
    <source>
        <dbReference type="ARBA" id="ARBA00001917"/>
    </source>
</evidence>
<keyword evidence="8" id="KW-0408">Iron</keyword>
<dbReference type="AlphaFoldDB" id="A0AAQ1KNQ3"/>
<dbReference type="InterPro" id="IPR036188">
    <property type="entry name" value="FAD/NAD-bd_sf"/>
</dbReference>
<dbReference type="SUPFAM" id="SSF51905">
    <property type="entry name" value="FAD/NAD(P)-binding domain"/>
    <property type="match status" value="1"/>
</dbReference>
<evidence type="ECO:0000259" key="10">
    <source>
        <dbReference type="Pfam" id="PF00724"/>
    </source>
</evidence>
<organism evidence="12 13">
    <name type="scientific">Pseudomonas citronellolis</name>
    <dbReference type="NCBI Taxonomy" id="53408"/>
    <lineage>
        <taxon>Bacteria</taxon>
        <taxon>Pseudomonadati</taxon>
        <taxon>Pseudomonadota</taxon>
        <taxon>Gammaproteobacteria</taxon>
        <taxon>Pseudomonadales</taxon>
        <taxon>Pseudomonadaceae</taxon>
        <taxon>Pseudomonas</taxon>
    </lineage>
</organism>
<evidence type="ECO:0000256" key="6">
    <source>
        <dbReference type="ARBA" id="ARBA00022723"/>
    </source>
</evidence>
<dbReference type="PANTHER" id="PTHR42917">
    <property type="entry name" value="2,4-DIENOYL-COA REDUCTASE"/>
    <property type="match status" value="1"/>
</dbReference>
<feature type="domain" description="FAD/NAD(P)-binding" evidence="11">
    <location>
        <begin position="380"/>
        <end position="614"/>
    </location>
</feature>
<proteinExistence type="inferred from homology"/>
<keyword evidence="5" id="KW-0288">FMN</keyword>
<comment type="cofactor">
    <cofactor evidence="1">
        <name>FMN</name>
        <dbReference type="ChEBI" id="CHEBI:58210"/>
    </cofactor>
</comment>
<accession>A0AAQ1KNQ3</accession>
<dbReference type="PRINTS" id="PR00411">
    <property type="entry name" value="PNDRDTASEI"/>
</dbReference>
<dbReference type="Pfam" id="PF00724">
    <property type="entry name" value="Oxidored_FMN"/>
    <property type="match status" value="1"/>
</dbReference>
<comment type="caution">
    <text evidence="12">The sequence shown here is derived from an EMBL/GenBank/DDBJ whole genome shotgun (WGS) entry which is preliminary data.</text>
</comment>
<evidence type="ECO:0000256" key="5">
    <source>
        <dbReference type="ARBA" id="ARBA00022643"/>
    </source>
</evidence>
<feature type="domain" description="NADH:flavin oxidoreductase/NADH oxidase N-terminal" evidence="10">
    <location>
        <begin position="10"/>
        <end position="332"/>
    </location>
</feature>
<dbReference type="InterPro" id="IPR023753">
    <property type="entry name" value="FAD/NAD-binding_dom"/>
</dbReference>
<evidence type="ECO:0000256" key="3">
    <source>
        <dbReference type="ARBA" id="ARBA00011048"/>
    </source>
</evidence>
<evidence type="ECO:0000256" key="8">
    <source>
        <dbReference type="ARBA" id="ARBA00023004"/>
    </source>
</evidence>
<evidence type="ECO:0000259" key="11">
    <source>
        <dbReference type="Pfam" id="PF07992"/>
    </source>
</evidence>
<evidence type="ECO:0000256" key="2">
    <source>
        <dbReference type="ARBA" id="ARBA00001966"/>
    </source>
</evidence>
<dbReference type="InterPro" id="IPR051793">
    <property type="entry name" value="NADH:flavin_oxidoreductase"/>
</dbReference>
<comment type="similarity">
    <text evidence="3">In the N-terminal section; belongs to the NADH:flavin oxidoreductase/NADH oxidase family.</text>
</comment>
<keyword evidence="13" id="KW-1185">Reference proteome</keyword>
<keyword evidence="6" id="KW-0479">Metal-binding</keyword>
<evidence type="ECO:0000256" key="4">
    <source>
        <dbReference type="ARBA" id="ARBA00022630"/>
    </source>
</evidence>
<dbReference type="InterPro" id="IPR013785">
    <property type="entry name" value="Aldolase_TIM"/>
</dbReference>
<dbReference type="PANTHER" id="PTHR42917:SF2">
    <property type="entry name" value="2,4-DIENOYL-COA REDUCTASE [(2E)-ENOYL-COA-PRODUCING]"/>
    <property type="match status" value="1"/>
</dbReference>
<evidence type="ECO:0000256" key="7">
    <source>
        <dbReference type="ARBA" id="ARBA00023002"/>
    </source>
</evidence>
<reference evidence="12 13" key="1">
    <citation type="submission" date="2016-10" db="EMBL/GenBank/DDBJ databases">
        <authorList>
            <person name="Varghese N."/>
            <person name="Submissions S."/>
        </authorList>
    </citation>
    <scope>NUCLEOTIDE SEQUENCE [LARGE SCALE GENOMIC DNA]</scope>
    <source>
        <strain evidence="12 13">LMG 18378</strain>
    </source>
</reference>
<dbReference type="GO" id="GO:0010181">
    <property type="term" value="F:FMN binding"/>
    <property type="evidence" value="ECO:0007669"/>
    <property type="project" value="InterPro"/>
</dbReference>
<dbReference type="Proteomes" id="UP000183385">
    <property type="component" value="Unassembled WGS sequence"/>
</dbReference>
<name>A0AAQ1KNQ3_9PSED</name>
<keyword evidence="7" id="KW-0560">Oxidoreductase</keyword>
<dbReference type="Gene3D" id="3.50.50.60">
    <property type="entry name" value="FAD/NAD(P)-binding domain"/>
    <property type="match status" value="1"/>
</dbReference>
<dbReference type="SUPFAM" id="SSF51395">
    <property type="entry name" value="FMN-linked oxidoreductases"/>
    <property type="match status" value="1"/>
</dbReference>
<dbReference type="GO" id="GO:0016491">
    <property type="term" value="F:oxidoreductase activity"/>
    <property type="evidence" value="ECO:0007669"/>
    <property type="project" value="UniProtKB-KW"/>
</dbReference>
<dbReference type="Gene3D" id="3.40.50.720">
    <property type="entry name" value="NAD(P)-binding Rossmann-like Domain"/>
    <property type="match status" value="1"/>
</dbReference>